<feature type="compositionally biased region" description="Basic and acidic residues" evidence="1">
    <location>
        <begin position="149"/>
        <end position="163"/>
    </location>
</feature>
<gene>
    <name evidence="3" type="ORF">OMP39_12625</name>
</gene>
<dbReference type="EMBL" id="CP110257">
    <property type="protein sequence ID" value="UZD54495.1"/>
    <property type="molecule type" value="Genomic_DNA"/>
</dbReference>
<evidence type="ECO:0000313" key="4">
    <source>
        <dbReference type="Proteomes" id="UP001163266"/>
    </source>
</evidence>
<keyword evidence="2" id="KW-0732">Signal</keyword>
<protein>
    <recommendedName>
        <fullName evidence="5">Translation initiation factor IF-2</fullName>
    </recommendedName>
</protein>
<organism evidence="3 4">
    <name type="scientific">Caldimonas aquatica</name>
    <dbReference type="NCBI Taxonomy" id="376175"/>
    <lineage>
        <taxon>Bacteria</taxon>
        <taxon>Pseudomonadati</taxon>
        <taxon>Pseudomonadota</taxon>
        <taxon>Betaproteobacteria</taxon>
        <taxon>Burkholderiales</taxon>
        <taxon>Sphaerotilaceae</taxon>
        <taxon>Caldimonas</taxon>
    </lineage>
</organism>
<sequence length="216" mass="21199">MKHGLARPRGLLPVAAVLHALALSACTARDGDPADRIARTQFPGQVSAGGGTSGEVEARRRGGGPNAPGPSGTPGIPHGAEGNTGGTAMGGTSPAGSQIGGTGGGPQPAAQGGSAPLRAGAASAPASPVSGPPVAASAAAATDQQAQAEQERQQLEQAMERIAARWRARPGPEAAPADAPPPAPATAPLRSEKLGTAPVSEDVKDASLKRWPRPMP</sequence>
<dbReference type="RefSeq" id="WP_264892063.1">
    <property type="nucleotide sequence ID" value="NZ_CP110257.1"/>
</dbReference>
<name>A0ABY6MR70_9BURK</name>
<feature type="chain" id="PRO_5046172502" description="Translation initiation factor IF-2" evidence="2">
    <location>
        <begin position="31"/>
        <end position="216"/>
    </location>
</feature>
<feature type="compositionally biased region" description="Low complexity" evidence="1">
    <location>
        <begin position="107"/>
        <end position="148"/>
    </location>
</feature>
<reference evidence="3" key="1">
    <citation type="submission" date="2022-10" db="EMBL/GenBank/DDBJ databases">
        <title>Complete genome sequence of Schlegelella aquatica LMG 23380.</title>
        <authorList>
            <person name="Musilova J."/>
            <person name="Kourilova X."/>
            <person name="Bezdicek M."/>
            <person name="Hermankova K."/>
            <person name="Obruca S."/>
            <person name="Sedlar K."/>
        </authorList>
    </citation>
    <scope>NUCLEOTIDE SEQUENCE</scope>
    <source>
        <strain evidence="3">LMG 23380</strain>
    </source>
</reference>
<evidence type="ECO:0000313" key="3">
    <source>
        <dbReference type="EMBL" id="UZD54495.1"/>
    </source>
</evidence>
<evidence type="ECO:0000256" key="1">
    <source>
        <dbReference type="SAM" id="MobiDB-lite"/>
    </source>
</evidence>
<evidence type="ECO:0000256" key="2">
    <source>
        <dbReference type="SAM" id="SignalP"/>
    </source>
</evidence>
<proteinExistence type="predicted"/>
<dbReference type="Proteomes" id="UP001163266">
    <property type="component" value="Chromosome"/>
</dbReference>
<accession>A0ABY6MR70</accession>
<dbReference type="PROSITE" id="PS51257">
    <property type="entry name" value="PROKAR_LIPOPROTEIN"/>
    <property type="match status" value="1"/>
</dbReference>
<keyword evidence="4" id="KW-1185">Reference proteome</keyword>
<feature type="region of interest" description="Disordered" evidence="1">
    <location>
        <begin position="34"/>
        <end position="216"/>
    </location>
</feature>
<feature type="signal peptide" evidence="2">
    <location>
        <begin position="1"/>
        <end position="30"/>
    </location>
</feature>
<evidence type="ECO:0008006" key="5">
    <source>
        <dbReference type="Google" id="ProtNLM"/>
    </source>
</evidence>